<dbReference type="InterPro" id="IPR002731">
    <property type="entry name" value="ATPase_BadF"/>
</dbReference>
<feature type="region of interest" description="Disordered" evidence="1">
    <location>
        <begin position="340"/>
        <end position="359"/>
    </location>
</feature>
<evidence type="ECO:0000259" key="2">
    <source>
        <dbReference type="Pfam" id="PF01869"/>
    </source>
</evidence>
<evidence type="ECO:0000313" key="3">
    <source>
        <dbReference type="EMBL" id="BBK85286.1"/>
    </source>
</evidence>
<dbReference type="SUPFAM" id="SSF53067">
    <property type="entry name" value="Actin-like ATPase domain"/>
    <property type="match status" value="1"/>
</dbReference>
<dbReference type="InterPro" id="IPR043129">
    <property type="entry name" value="ATPase_NBD"/>
</dbReference>
<protein>
    <recommendedName>
        <fullName evidence="2">ATPase BadF/BadG/BcrA/BcrD type domain-containing protein</fullName>
    </recommendedName>
</protein>
<keyword evidence="4" id="KW-1185">Reference proteome</keyword>
<dbReference type="CDD" id="cd24007">
    <property type="entry name" value="ASKHA_NBD_eukNAGK-like"/>
    <property type="match status" value="1"/>
</dbReference>
<dbReference type="PANTHER" id="PTHR43190">
    <property type="entry name" value="N-ACETYL-D-GLUCOSAMINE KINASE"/>
    <property type="match status" value="1"/>
</dbReference>
<evidence type="ECO:0000313" key="4">
    <source>
        <dbReference type="Proteomes" id="UP000318594"/>
    </source>
</evidence>
<dbReference type="Gene3D" id="3.30.420.40">
    <property type="match status" value="2"/>
</dbReference>
<dbReference type="Proteomes" id="UP000318594">
    <property type="component" value="Chromosome"/>
</dbReference>
<accession>A0ABM7H1K4</accession>
<proteinExistence type="predicted"/>
<dbReference type="Pfam" id="PF01869">
    <property type="entry name" value="BcrAD_BadFG"/>
    <property type="match status" value="1"/>
</dbReference>
<name>A0ABM7H1K4_CUTAC</name>
<gene>
    <name evidence="3" type="ORF">CacPP4_19010</name>
</gene>
<dbReference type="PANTHER" id="PTHR43190:SF3">
    <property type="entry name" value="N-ACETYL-D-GLUCOSAMINE KINASE"/>
    <property type="match status" value="1"/>
</dbReference>
<sequence length="359" mass="37598">MFLPPFLFPIGNYSRNPCSIGCRDRPEYSGGHATHSPHTLDSMNDAVRSDSSPVLAVDAGQSSTRVRCEPGPWGPGWIVTSSGVRTALPLAQQFATIMHDVATAHPEITQSECTVAIGSSGARDDEDPIPVLHALKPFGVSRVLLAHDSITSYLGALGDQLGVVTASGTGVITLAVGRHNVARVDGWGYIIGDAGSAFWLGRHGLDAVMRAHDGRGEPTVLSHTIGNDFDDIEAAYLELHADPLMVSRIAAYSATVTAAAEEGDHVSRDICVRAAHELAHSTVTGLRQTELTDADSPAVGLLGGVMKSQLIHTAITREISAAMPGARIVEPLGEGLDGAAALPTVSPESPLGQRIHVAQ</sequence>
<organism evidence="3 4">
    <name type="scientific">Cutibacterium acnes subsp. acnes</name>
    <dbReference type="NCBI Taxonomy" id="1734925"/>
    <lineage>
        <taxon>Bacteria</taxon>
        <taxon>Bacillati</taxon>
        <taxon>Actinomycetota</taxon>
        <taxon>Actinomycetes</taxon>
        <taxon>Propionibacteriales</taxon>
        <taxon>Propionibacteriaceae</taxon>
        <taxon>Cutibacterium</taxon>
    </lineage>
</organism>
<reference evidence="3 4" key="1">
    <citation type="submission" date="2019-06" db="EMBL/GenBank/DDBJ databases">
        <title>Complete genome sequence of Cutibacterium acnes subsp. acnes NBRC 107605.</title>
        <authorList>
            <person name="Miura T."/>
            <person name="Furukawa M."/>
            <person name="Shimamura M."/>
            <person name="Ohyama Y."/>
            <person name="Yamazoe A."/>
            <person name="Kawasaki H."/>
        </authorList>
    </citation>
    <scope>NUCLEOTIDE SEQUENCE [LARGE SCALE GENOMIC DNA]</scope>
    <source>
        <strain evidence="3 4">NBRC 107605</strain>
    </source>
</reference>
<evidence type="ECO:0000256" key="1">
    <source>
        <dbReference type="SAM" id="MobiDB-lite"/>
    </source>
</evidence>
<feature type="domain" description="ATPase BadF/BadG/BcrA/BcrD type" evidence="2">
    <location>
        <begin position="151"/>
        <end position="340"/>
    </location>
</feature>
<dbReference type="EMBL" id="AP019723">
    <property type="protein sequence ID" value="BBK85286.1"/>
    <property type="molecule type" value="Genomic_DNA"/>
</dbReference>
<dbReference type="InterPro" id="IPR052519">
    <property type="entry name" value="Euk-type_GlcNAc_Kinase"/>
</dbReference>